<reference evidence="4" key="1">
    <citation type="submission" date="2016-10" db="EMBL/GenBank/DDBJ databases">
        <authorList>
            <person name="Varghese N."/>
            <person name="Submissions S."/>
        </authorList>
    </citation>
    <scope>NUCLEOTIDE SEQUENCE [LARGE SCALE GENOMIC DNA]</scope>
    <source>
        <strain evidence="4">DC30,IBRC 10041,KCTC 4046</strain>
    </source>
</reference>
<dbReference type="EMBL" id="FNPC01000003">
    <property type="protein sequence ID" value="SDY12042.1"/>
    <property type="molecule type" value="Genomic_DNA"/>
</dbReference>
<feature type="domain" description="Peptidase M24" evidence="1">
    <location>
        <begin position="146"/>
        <end position="354"/>
    </location>
</feature>
<accession>A0A1H3H973</accession>
<dbReference type="InterPro" id="IPR036005">
    <property type="entry name" value="Creatinase/aminopeptidase-like"/>
</dbReference>
<keyword evidence="4" id="KW-1185">Reference proteome</keyword>
<dbReference type="InterPro" id="IPR050659">
    <property type="entry name" value="Peptidase_M24B"/>
</dbReference>
<dbReference type="Gene3D" id="3.40.350.10">
    <property type="entry name" value="Creatinase/prolidase N-terminal domain"/>
    <property type="match status" value="1"/>
</dbReference>
<name>A0A1H3H973_9EURY</name>
<evidence type="ECO:0000313" key="4">
    <source>
        <dbReference type="Proteomes" id="UP000199079"/>
    </source>
</evidence>
<dbReference type="Gene3D" id="3.90.230.10">
    <property type="entry name" value="Creatinase/methionine aminopeptidase superfamily"/>
    <property type="match status" value="1"/>
</dbReference>
<dbReference type="CDD" id="cd01066">
    <property type="entry name" value="APP_MetAP"/>
    <property type="match status" value="1"/>
</dbReference>
<keyword evidence="3" id="KW-0031">Aminopeptidase</keyword>
<keyword evidence="3" id="KW-0645">Protease</keyword>
<sequence>MRDRGLDVLLVTDPANIYYLSGYDAYSFYVPQILAVTHDRDQPVWIGREQDLTCARETTWLDREHVLLYSDDYVDSELHPMEFVVDRLDEWELADGTIGVELDADYYTARAHQAFTAALPTGAAVEDATKLVNYCRMVKSEAEIEYHQRAAAISERAMEVGIETIGPGVRKCDAAAAVHEALYSGADGTGGDYPAIVPLMPAGEGTGSPHLTWTDEEYEAGEPVILELAGVVNRYHSPLTRTMFLGEPPAEAERAAAVIIDGLEAALDAVEPGVTAESVERAWREEIAGTTVEKESRIGYSTGIGYPPSWVEGSVSIRPGDETELRPNMVFHMIPGVWFDDYGIEISESFRVTEDGAEVLADVPRELIVKE</sequence>
<evidence type="ECO:0000259" key="1">
    <source>
        <dbReference type="Pfam" id="PF00557"/>
    </source>
</evidence>
<dbReference type="AlphaFoldDB" id="A0A1H3H973"/>
<dbReference type="GO" id="GO:0004177">
    <property type="term" value="F:aminopeptidase activity"/>
    <property type="evidence" value="ECO:0007669"/>
    <property type="project" value="UniProtKB-KW"/>
</dbReference>
<dbReference type="PANTHER" id="PTHR46112">
    <property type="entry name" value="AMINOPEPTIDASE"/>
    <property type="match status" value="1"/>
</dbReference>
<evidence type="ECO:0000259" key="2">
    <source>
        <dbReference type="Pfam" id="PF01321"/>
    </source>
</evidence>
<dbReference type="SUPFAM" id="SSF55920">
    <property type="entry name" value="Creatinase/aminopeptidase"/>
    <property type="match status" value="1"/>
</dbReference>
<feature type="domain" description="Creatinase N-terminal" evidence="2">
    <location>
        <begin position="1"/>
        <end position="138"/>
    </location>
</feature>
<dbReference type="SUPFAM" id="SSF53092">
    <property type="entry name" value="Creatinase/prolidase N-terminal domain"/>
    <property type="match status" value="1"/>
</dbReference>
<keyword evidence="3" id="KW-0378">Hydrolase</keyword>
<dbReference type="InterPro" id="IPR029149">
    <property type="entry name" value="Creatin/AminoP/Spt16_N"/>
</dbReference>
<protein>
    <submittedName>
        <fullName evidence="3">Xaa-Pro aminopeptidase</fullName>
    </submittedName>
</protein>
<evidence type="ECO:0000313" key="3">
    <source>
        <dbReference type="EMBL" id="SDY12042.1"/>
    </source>
</evidence>
<proteinExistence type="predicted"/>
<dbReference type="PANTHER" id="PTHR46112:SF2">
    <property type="entry name" value="XAA-PRO AMINOPEPTIDASE P-RELATED"/>
    <property type="match status" value="1"/>
</dbReference>
<dbReference type="Proteomes" id="UP000199079">
    <property type="component" value="Unassembled WGS sequence"/>
</dbReference>
<gene>
    <name evidence="3" type="ORF">SAMN05216564_103177</name>
</gene>
<dbReference type="InterPro" id="IPR000587">
    <property type="entry name" value="Creatinase_N"/>
</dbReference>
<dbReference type="Pfam" id="PF00557">
    <property type="entry name" value="Peptidase_M24"/>
    <property type="match status" value="1"/>
</dbReference>
<dbReference type="InterPro" id="IPR000994">
    <property type="entry name" value="Pept_M24"/>
</dbReference>
<organism evidence="3 4">
    <name type="scientific">Halopenitus persicus</name>
    <dbReference type="NCBI Taxonomy" id="1048396"/>
    <lineage>
        <taxon>Archaea</taxon>
        <taxon>Methanobacteriati</taxon>
        <taxon>Methanobacteriota</taxon>
        <taxon>Stenosarchaea group</taxon>
        <taxon>Halobacteria</taxon>
        <taxon>Halobacteriales</taxon>
        <taxon>Haloferacaceae</taxon>
        <taxon>Halopenitus</taxon>
    </lineage>
</organism>
<dbReference type="Pfam" id="PF01321">
    <property type="entry name" value="Creatinase_N"/>
    <property type="match status" value="1"/>
</dbReference>